<accession>A0ABD0KB00</accession>
<sequence length="169" mass="18686">SWRVIVGAGAGVAAFVLLVVVIASFLIRRRGMKTPRRRPRQCATEVAVIERRSLTEAEGSHQSAHFYMEVLDLPPPCDDRHAAEAEVRDQKTCAPFYENTQTGKKESPGPSQFVTEHDIVASSANQPSTSGISNIPKPDSEATDNDPESDRNNTEYVPYDPRLYENTKA</sequence>
<organism evidence="3 4">
    <name type="scientific">Batillaria attramentaria</name>
    <dbReference type="NCBI Taxonomy" id="370345"/>
    <lineage>
        <taxon>Eukaryota</taxon>
        <taxon>Metazoa</taxon>
        <taxon>Spiralia</taxon>
        <taxon>Lophotrochozoa</taxon>
        <taxon>Mollusca</taxon>
        <taxon>Gastropoda</taxon>
        <taxon>Caenogastropoda</taxon>
        <taxon>Sorbeoconcha</taxon>
        <taxon>Cerithioidea</taxon>
        <taxon>Batillariidae</taxon>
        <taxon>Batillaria</taxon>
    </lineage>
</organism>
<comment type="caution">
    <text evidence="3">The sequence shown here is derived from an EMBL/GenBank/DDBJ whole genome shotgun (WGS) entry which is preliminary data.</text>
</comment>
<keyword evidence="2" id="KW-1133">Transmembrane helix</keyword>
<evidence type="ECO:0000313" key="3">
    <source>
        <dbReference type="EMBL" id="KAK7484217.1"/>
    </source>
</evidence>
<feature type="region of interest" description="Disordered" evidence="1">
    <location>
        <begin position="79"/>
        <end position="169"/>
    </location>
</feature>
<protein>
    <submittedName>
        <fullName evidence="3">Uncharacterized protein</fullName>
    </submittedName>
</protein>
<feature type="compositionally biased region" description="Basic and acidic residues" evidence="1">
    <location>
        <begin position="79"/>
        <end position="91"/>
    </location>
</feature>
<gene>
    <name evidence="3" type="ORF">BaRGS_00024587</name>
</gene>
<feature type="transmembrane region" description="Helical" evidence="2">
    <location>
        <begin position="6"/>
        <end position="27"/>
    </location>
</feature>
<keyword evidence="4" id="KW-1185">Reference proteome</keyword>
<proteinExistence type="predicted"/>
<dbReference type="EMBL" id="JACVVK020000214">
    <property type="protein sequence ID" value="KAK7484217.1"/>
    <property type="molecule type" value="Genomic_DNA"/>
</dbReference>
<evidence type="ECO:0000256" key="1">
    <source>
        <dbReference type="SAM" id="MobiDB-lite"/>
    </source>
</evidence>
<keyword evidence="2" id="KW-0472">Membrane</keyword>
<name>A0ABD0KB00_9CAEN</name>
<reference evidence="3 4" key="1">
    <citation type="journal article" date="2023" name="Sci. Data">
        <title>Genome assembly of the Korean intertidal mud-creeper Batillaria attramentaria.</title>
        <authorList>
            <person name="Patra A.K."/>
            <person name="Ho P.T."/>
            <person name="Jun S."/>
            <person name="Lee S.J."/>
            <person name="Kim Y."/>
            <person name="Won Y.J."/>
        </authorList>
    </citation>
    <scope>NUCLEOTIDE SEQUENCE [LARGE SCALE GENOMIC DNA]</scope>
    <source>
        <strain evidence="3">Wonlab-2016</strain>
    </source>
</reference>
<feature type="compositionally biased region" description="Polar residues" evidence="1">
    <location>
        <begin position="122"/>
        <end position="133"/>
    </location>
</feature>
<evidence type="ECO:0000256" key="2">
    <source>
        <dbReference type="SAM" id="Phobius"/>
    </source>
</evidence>
<dbReference type="AlphaFoldDB" id="A0ABD0KB00"/>
<feature type="non-terminal residue" evidence="3">
    <location>
        <position position="1"/>
    </location>
</feature>
<keyword evidence="2" id="KW-0812">Transmembrane</keyword>
<dbReference type="Proteomes" id="UP001519460">
    <property type="component" value="Unassembled WGS sequence"/>
</dbReference>
<evidence type="ECO:0000313" key="4">
    <source>
        <dbReference type="Proteomes" id="UP001519460"/>
    </source>
</evidence>